<dbReference type="GO" id="GO:0004386">
    <property type="term" value="F:helicase activity"/>
    <property type="evidence" value="ECO:0007669"/>
    <property type="project" value="UniProtKB-KW"/>
</dbReference>
<keyword evidence="1" id="KW-0347">Helicase</keyword>
<name>A0A1G5JH48_9RHOB</name>
<gene>
    <name evidence="1" type="ORF">SAMN05660710_03205</name>
</gene>
<keyword evidence="2" id="KW-1185">Reference proteome</keyword>
<evidence type="ECO:0000313" key="1">
    <source>
        <dbReference type="EMBL" id="SCY87665.1"/>
    </source>
</evidence>
<keyword evidence="1" id="KW-0067">ATP-binding</keyword>
<dbReference type="AlphaFoldDB" id="A0A1G5JH48"/>
<organism evidence="1 2">
    <name type="scientific">Paracoccus tibetensis</name>
    <dbReference type="NCBI Taxonomy" id="336292"/>
    <lineage>
        <taxon>Bacteria</taxon>
        <taxon>Pseudomonadati</taxon>
        <taxon>Pseudomonadota</taxon>
        <taxon>Alphaproteobacteria</taxon>
        <taxon>Rhodobacterales</taxon>
        <taxon>Paracoccaceae</taxon>
        <taxon>Paracoccus</taxon>
    </lineage>
</organism>
<dbReference type="Proteomes" id="UP000199502">
    <property type="component" value="Unassembled WGS sequence"/>
</dbReference>
<accession>A0A1G5JH48</accession>
<dbReference type="EMBL" id="FMVT01000013">
    <property type="protein sequence ID" value="SCY87665.1"/>
    <property type="molecule type" value="Genomic_DNA"/>
</dbReference>
<reference evidence="1 2" key="1">
    <citation type="submission" date="2016-10" db="EMBL/GenBank/DDBJ databases">
        <authorList>
            <person name="de Groot N.N."/>
        </authorList>
    </citation>
    <scope>NUCLEOTIDE SEQUENCE [LARGE SCALE GENOMIC DNA]</scope>
    <source>
        <strain evidence="1 2">CGMCC 1.8925</strain>
    </source>
</reference>
<keyword evidence="1" id="KW-0378">Hydrolase</keyword>
<proteinExistence type="predicted"/>
<keyword evidence="1" id="KW-0547">Nucleotide-binding</keyword>
<protein>
    <submittedName>
        <fullName evidence="1">Putative DNA primase/helicase</fullName>
    </submittedName>
</protein>
<sequence>MEPALLEQMIRRTHDGILALDSLPENLTGKLLGHLTGLGEDGFYTQHDRDWRGVTLSTSESSFPALLKRHRKVVPAAMVSRIIDIPVDIGAHGVLGSVHGHSDVRAFVSTIGSGLKAHHGHLLPAFIQRVINDRAMISHTLPARLDAAAERLLRNGQISIVAGDGARLEALRRLALVAVAGEMAIEYGLLPWPAETAEAAVLAMAVRWHSADLPKFGLDAVLQRLRTFLKTSETAFRHLSTAGPKITSDKELGWQDDTYYYLTTKQMRRVEGLSTAVPELVAQGIIVPGGQGNSWQFRMGRQFNPRPNLYRICKQKL</sequence>
<evidence type="ECO:0000313" key="2">
    <source>
        <dbReference type="Proteomes" id="UP000199502"/>
    </source>
</evidence>